<dbReference type="PANTHER" id="PTHR47510:SF3">
    <property type="entry name" value="ENDO_EXONUCLEASE_PHOSPHATASE DOMAIN-CONTAINING PROTEIN"/>
    <property type="match status" value="1"/>
</dbReference>
<dbReference type="OrthoDB" id="5989151at2759"/>
<reference evidence="1" key="1">
    <citation type="submission" date="2020-04" db="EMBL/GenBank/DDBJ databases">
        <authorList>
            <person name="Alioto T."/>
            <person name="Alioto T."/>
            <person name="Gomez Garrido J."/>
        </authorList>
    </citation>
    <scope>NUCLEOTIDE SEQUENCE</scope>
    <source>
        <strain evidence="1">A484AB</strain>
    </source>
</reference>
<dbReference type="Proteomes" id="UP001152795">
    <property type="component" value="Unassembled WGS sequence"/>
</dbReference>
<proteinExistence type="predicted"/>
<dbReference type="AlphaFoldDB" id="A0A7D9HJ09"/>
<gene>
    <name evidence="1" type="ORF">PACLA_8A071262</name>
</gene>
<evidence type="ECO:0000313" key="1">
    <source>
        <dbReference type="EMBL" id="CAB3983859.1"/>
    </source>
</evidence>
<protein>
    <submittedName>
        <fullName evidence="1">Uncharacterized protein</fullName>
    </submittedName>
</protein>
<evidence type="ECO:0000313" key="2">
    <source>
        <dbReference type="Proteomes" id="UP001152795"/>
    </source>
</evidence>
<comment type="caution">
    <text evidence="1">The sequence shown here is derived from an EMBL/GenBank/DDBJ whole genome shotgun (WGS) entry which is preliminary data.</text>
</comment>
<dbReference type="EMBL" id="CACRXK020000665">
    <property type="protein sequence ID" value="CAB3983859.1"/>
    <property type="molecule type" value="Genomic_DNA"/>
</dbReference>
<name>A0A7D9HJ09_PARCT</name>
<organism evidence="1 2">
    <name type="scientific">Paramuricea clavata</name>
    <name type="common">Red gorgonian</name>
    <name type="synonym">Violescent sea-whip</name>
    <dbReference type="NCBI Taxonomy" id="317549"/>
    <lineage>
        <taxon>Eukaryota</taxon>
        <taxon>Metazoa</taxon>
        <taxon>Cnidaria</taxon>
        <taxon>Anthozoa</taxon>
        <taxon>Octocorallia</taxon>
        <taxon>Malacalcyonacea</taxon>
        <taxon>Plexauridae</taxon>
        <taxon>Paramuricea</taxon>
    </lineage>
</organism>
<accession>A0A7D9HJ09</accession>
<sequence length="183" mass="20643">MPSFIQVDGHQISDPTAIANAFNEYFIESQTSTTPISCIDENGEDLIKQHLQNFVNDRIDESMQFLIPEISRNQVKQDFAKIASNKATGIDAFGIKVLKMALPAIVPSLTHIYNGSITTGSFPVKFKQAKLCPIYKKESVHERNNYRPISVLPIISKPLEHHVAASYLEYLNSHGLLYLYLYL</sequence>
<dbReference type="PANTHER" id="PTHR47510">
    <property type="entry name" value="REVERSE TRANSCRIPTASE DOMAIN-CONTAINING PROTEIN"/>
    <property type="match status" value="1"/>
</dbReference>
<keyword evidence="2" id="KW-1185">Reference proteome</keyword>